<sequence>MKKALFLTLTLFALTAFAQTERQTNATVAQATPFNPLAPVPIADPGFEAGPFGGVWTESSTNFGTPICDVGGCGTGTGTGPNSGSFWTWFGGISAFEEASVSQSVTIPPAGSVTLSFFLESAVCNGTGFMEVLIDGNQEYLFDQTNPNCGVLGYNQVNVDLTAYQGQTVNLEFHSITQGDDTVNIFIDDVSMDASGTPPSAAALPVPSLQWYGMGLMLLILGFIGVRRLNH</sequence>
<evidence type="ECO:0000256" key="2">
    <source>
        <dbReference type="SAM" id="SignalP"/>
    </source>
</evidence>
<keyword evidence="1" id="KW-1133">Transmembrane helix</keyword>
<evidence type="ECO:0008006" key="5">
    <source>
        <dbReference type="Google" id="ProtNLM"/>
    </source>
</evidence>
<keyword evidence="1" id="KW-0812">Transmembrane</keyword>
<feature type="transmembrane region" description="Helical" evidence="1">
    <location>
        <begin position="209"/>
        <end position="226"/>
    </location>
</feature>
<keyword evidence="1" id="KW-0472">Membrane</keyword>
<evidence type="ECO:0000313" key="4">
    <source>
        <dbReference type="Proteomes" id="UP000605253"/>
    </source>
</evidence>
<dbReference type="AlphaFoldDB" id="A0A917CQL2"/>
<dbReference type="Gene3D" id="2.60.120.260">
    <property type="entry name" value="Galactose-binding domain-like"/>
    <property type="match status" value="1"/>
</dbReference>
<gene>
    <name evidence="3" type="ORF">GCM10011365_15440</name>
</gene>
<organism evidence="3 4">
    <name type="scientific">Marinicella pacifica</name>
    <dbReference type="NCBI Taxonomy" id="1171543"/>
    <lineage>
        <taxon>Bacteria</taxon>
        <taxon>Pseudomonadati</taxon>
        <taxon>Pseudomonadota</taxon>
        <taxon>Gammaproteobacteria</taxon>
        <taxon>Lysobacterales</taxon>
        <taxon>Marinicellaceae</taxon>
        <taxon>Marinicella</taxon>
    </lineage>
</organism>
<evidence type="ECO:0000256" key="1">
    <source>
        <dbReference type="SAM" id="Phobius"/>
    </source>
</evidence>
<protein>
    <recommendedName>
        <fullName evidence="5">IPTL-CTERM protein sorting domain-containing protein</fullName>
    </recommendedName>
</protein>
<proteinExistence type="predicted"/>
<dbReference type="Proteomes" id="UP000605253">
    <property type="component" value="Unassembled WGS sequence"/>
</dbReference>
<feature type="signal peptide" evidence="2">
    <location>
        <begin position="1"/>
        <end position="18"/>
    </location>
</feature>
<feature type="chain" id="PRO_5037575168" description="IPTL-CTERM protein sorting domain-containing protein" evidence="2">
    <location>
        <begin position="19"/>
        <end position="231"/>
    </location>
</feature>
<keyword evidence="4" id="KW-1185">Reference proteome</keyword>
<dbReference type="EMBL" id="BMEO01000005">
    <property type="protein sequence ID" value="GGF95021.1"/>
    <property type="molecule type" value="Genomic_DNA"/>
</dbReference>
<comment type="caution">
    <text evidence="3">The sequence shown here is derived from an EMBL/GenBank/DDBJ whole genome shotgun (WGS) entry which is preliminary data.</text>
</comment>
<reference evidence="3" key="1">
    <citation type="journal article" date="2014" name="Int. J. Syst. Evol. Microbiol.">
        <title>Complete genome sequence of Corynebacterium casei LMG S-19264T (=DSM 44701T), isolated from a smear-ripened cheese.</title>
        <authorList>
            <consortium name="US DOE Joint Genome Institute (JGI-PGF)"/>
            <person name="Walter F."/>
            <person name="Albersmeier A."/>
            <person name="Kalinowski J."/>
            <person name="Ruckert C."/>
        </authorList>
    </citation>
    <scope>NUCLEOTIDE SEQUENCE</scope>
    <source>
        <strain evidence="3">CGMCC 1.12181</strain>
    </source>
</reference>
<name>A0A917CQL2_9GAMM</name>
<keyword evidence="2" id="KW-0732">Signal</keyword>
<accession>A0A917CQL2</accession>
<evidence type="ECO:0000313" key="3">
    <source>
        <dbReference type="EMBL" id="GGF95021.1"/>
    </source>
</evidence>
<dbReference type="RefSeq" id="WP_188365137.1">
    <property type="nucleotide sequence ID" value="NZ_BAABJF010000002.1"/>
</dbReference>
<reference evidence="3" key="2">
    <citation type="submission" date="2020-09" db="EMBL/GenBank/DDBJ databases">
        <authorList>
            <person name="Sun Q."/>
            <person name="Zhou Y."/>
        </authorList>
    </citation>
    <scope>NUCLEOTIDE SEQUENCE</scope>
    <source>
        <strain evidence="3">CGMCC 1.12181</strain>
    </source>
</reference>